<feature type="modified residue" description="4-aspartylphosphate" evidence="2">
    <location>
        <position position="51"/>
    </location>
</feature>
<dbReference type="SUPFAM" id="SSF52172">
    <property type="entry name" value="CheY-like"/>
    <property type="match status" value="1"/>
</dbReference>
<keyword evidence="7" id="KW-1185">Reference proteome</keyword>
<feature type="domain" description="OmpR/PhoB-type" evidence="5">
    <location>
        <begin position="124"/>
        <end position="222"/>
    </location>
</feature>
<reference evidence="6 7" key="1">
    <citation type="submission" date="2021-04" db="EMBL/GenBank/DDBJ databases">
        <title>Magnetospirillum sulfuroxidans sp. nov., a facultative chemolithoautotrophic sulfur-oxidizing alphaproteobacterium isolated from freshwater sediment and proposals for Paramagetospirillum gen. nov., and Magnetospirillaceae fam. nov.</title>
        <authorList>
            <person name="Koziaeva V."/>
            <person name="Geelhoed J.S."/>
            <person name="Sorokin D.Y."/>
            <person name="Grouzdev D.S."/>
        </authorList>
    </citation>
    <scope>NUCLEOTIDE SEQUENCE [LARGE SCALE GENOMIC DNA]</scope>
    <source>
        <strain evidence="6 7">J10</strain>
    </source>
</reference>
<gene>
    <name evidence="6" type="ORF">KEC16_02420</name>
</gene>
<dbReference type="InterPro" id="IPR001867">
    <property type="entry name" value="OmpR/PhoB-type_DNA-bd"/>
</dbReference>
<feature type="DNA-binding region" description="OmpR/PhoB-type" evidence="3">
    <location>
        <begin position="124"/>
        <end position="222"/>
    </location>
</feature>
<keyword evidence="2" id="KW-0597">Phosphoprotein</keyword>
<dbReference type="EMBL" id="JAGTUF010000001">
    <property type="protein sequence ID" value="MBR9970566.1"/>
    <property type="molecule type" value="Genomic_DNA"/>
</dbReference>
<protein>
    <submittedName>
        <fullName evidence="6">Response regulator</fullName>
    </submittedName>
</protein>
<evidence type="ECO:0000313" key="7">
    <source>
        <dbReference type="Proteomes" id="UP000680714"/>
    </source>
</evidence>
<dbReference type="Gene3D" id="1.10.10.10">
    <property type="entry name" value="Winged helix-like DNA-binding domain superfamily/Winged helix DNA-binding domain"/>
    <property type="match status" value="1"/>
</dbReference>
<dbReference type="InterPro" id="IPR001789">
    <property type="entry name" value="Sig_transdc_resp-reg_receiver"/>
</dbReference>
<evidence type="ECO:0000259" key="4">
    <source>
        <dbReference type="PROSITE" id="PS50110"/>
    </source>
</evidence>
<dbReference type="Gene3D" id="3.40.50.2300">
    <property type="match status" value="1"/>
</dbReference>
<dbReference type="PROSITE" id="PS51755">
    <property type="entry name" value="OMPR_PHOB"/>
    <property type="match status" value="1"/>
</dbReference>
<dbReference type="PANTHER" id="PTHR48111:SF36">
    <property type="entry name" value="TRANSCRIPTIONAL REGULATORY PROTEIN CUTR"/>
    <property type="match status" value="1"/>
</dbReference>
<proteinExistence type="predicted"/>
<evidence type="ECO:0000256" key="2">
    <source>
        <dbReference type="PROSITE-ProRule" id="PRU00169"/>
    </source>
</evidence>
<dbReference type="Pfam" id="PF00072">
    <property type="entry name" value="Response_reg"/>
    <property type="match status" value="1"/>
</dbReference>
<dbReference type="Proteomes" id="UP000680714">
    <property type="component" value="Unassembled WGS sequence"/>
</dbReference>
<evidence type="ECO:0000259" key="5">
    <source>
        <dbReference type="PROSITE" id="PS51755"/>
    </source>
</evidence>
<accession>A0ABS5I814</accession>
<dbReference type="PROSITE" id="PS50110">
    <property type="entry name" value="RESPONSE_REGULATORY"/>
    <property type="match status" value="1"/>
</dbReference>
<evidence type="ECO:0000256" key="3">
    <source>
        <dbReference type="PROSITE-ProRule" id="PRU01091"/>
    </source>
</evidence>
<dbReference type="InterPro" id="IPR016032">
    <property type="entry name" value="Sig_transdc_resp-reg_C-effctor"/>
</dbReference>
<dbReference type="Gene3D" id="6.10.250.690">
    <property type="match status" value="1"/>
</dbReference>
<dbReference type="CDD" id="cd00383">
    <property type="entry name" value="trans_reg_C"/>
    <property type="match status" value="1"/>
</dbReference>
<name>A0ABS5I814_9PROT</name>
<comment type="caution">
    <text evidence="6">The sequence shown here is derived from an EMBL/GenBank/DDBJ whole genome shotgun (WGS) entry which is preliminary data.</text>
</comment>
<dbReference type="SUPFAM" id="SSF46894">
    <property type="entry name" value="C-terminal effector domain of the bipartite response regulators"/>
    <property type="match status" value="1"/>
</dbReference>
<dbReference type="SMART" id="SM00448">
    <property type="entry name" value="REC"/>
    <property type="match status" value="1"/>
</dbReference>
<organism evidence="6 7">
    <name type="scientific">Magnetospirillum sulfuroxidans</name>
    <dbReference type="NCBI Taxonomy" id="611300"/>
    <lineage>
        <taxon>Bacteria</taxon>
        <taxon>Pseudomonadati</taxon>
        <taxon>Pseudomonadota</taxon>
        <taxon>Alphaproteobacteria</taxon>
        <taxon>Rhodospirillales</taxon>
        <taxon>Rhodospirillaceae</taxon>
        <taxon>Magnetospirillum</taxon>
    </lineage>
</organism>
<dbReference type="SMART" id="SM00862">
    <property type="entry name" value="Trans_reg_C"/>
    <property type="match status" value="1"/>
</dbReference>
<keyword evidence="1 3" id="KW-0238">DNA-binding</keyword>
<dbReference type="RefSeq" id="WP_211546054.1">
    <property type="nucleotide sequence ID" value="NZ_JAGTUF010000001.1"/>
</dbReference>
<dbReference type="Pfam" id="PF00486">
    <property type="entry name" value="Trans_reg_C"/>
    <property type="match status" value="1"/>
</dbReference>
<dbReference type="PANTHER" id="PTHR48111">
    <property type="entry name" value="REGULATOR OF RPOS"/>
    <property type="match status" value="1"/>
</dbReference>
<evidence type="ECO:0000256" key="1">
    <source>
        <dbReference type="ARBA" id="ARBA00023125"/>
    </source>
</evidence>
<feature type="domain" description="Response regulatory" evidence="4">
    <location>
        <begin position="2"/>
        <end position="116"/>
    </location>
</feature>
<sequence length="225" mass="24567">MRILLVEDNERLAELVGKGLQAGGFAVDAFVGVEDADAALSSIPYDTVVLDLGLPDGDGLDLLKRARQRGQTLPVLVLTARDGVEDRVRGLNAGADDYLVKPFAMEELLARVRALLRRPGNALGVQLTCGKVTMDTTSREVWVDAGVINVPRREMEMLEQLLRRAGRVVPKRALEEGLYGFDDDVSSNTVEVLLSRLRKRLSLSGADVTIHTLRGVGYMLAENQT</sequence>
<evidence type="ECO:0000313" key="6">
    <source>
        <dbReference type="EMBL" id="MBR9970566.1"/>
    </source>
</evidence>
<dbReference type="InterPro" id="IPR036388">
    <property type="entry name" value="WH-like_DNA-bd_sf"/>
</dbReference>
<dbReference type="InterPro" id="IPR039420">
    <property type="entry name" value="WalR-like"/>
</dbReference>
<dbReference type="InterPro" id="IPR011006">
    <property type="entry name" value="CheY-like_superfamily"/>
</dbReference>
<dbReference type="CDD" id="cd17624">
    <property type="entry name" value="REC_OmpR_PmrA-like"/>
    <property type="match status" value="1"/>
</dbReference>